<organism evidence="6 7">
    <name type="scientific">Taxus chinensis</name>
    <name type="common">Chinese yew</name>
    <name type="synonym">Taxus wallichiana var. chinensis</name>
    <dbReference type="NCBI Taxonomy" id="29808"/>
    <lineage>
        <taxon>Eukaryota</taxon>
        <taxon>Viridiplantae</taxon>
        <taxon>Streptophyta</taxon>
        <taxon>Embryophyta</taxon>
        <taxon>Tracheophyta</taxon>
        <taxon>Spermatophyta</taxon>
        <taxon>Pinopsida</taxon>
        <taxon>Pinidae</taxon>
        <taxon>Conifers II</taxon>
        <taxon>Cupressales</taxon>
        <taxon>Taxaceae</taxon>
        <taxon>Taxus</taxon>
    </lineage>
</organism>
<evidence type="ECO:0000259" key="5">
    <source>
        <dbReference type="PROSITE" id="PS51319"/>
    </source>
</evidence>
<dbReference type="Gene3D" id="1.20.930.10">
    <property type="entry name" value="Conserved domain common to transcription factors TFIIS, elongin A, CRSP70"/>
    <property type="match status" value="1"/>
</dbReference>
<evidence type="ECO:0000256" key="2">
    <source>
        <dbReference type="ARBA" id="ARBA00023242"/>
    </source>
</evidence>
<dbReference type="AlphaFoldDB" id="A0AA38GIK5"/>
<evidence type="ECO:0000256" key="4">
    <source>
        <dbReference type="SAM" id="MobiDB-lite"/>
    </source>
</evidence>
<feature type="compositionally biased region" description="Polar residues" evidence="4">
    <location>
        <begin position="352"/>
        <end position="372"/>
    </location>
</feature>
<gene>
    <name evidence="6" type="ORF">KI387_004592</name>
</gene>
<keyword evidence="7" id="KW-1185">Reference proteome</keyword>
<dbReference type="PANTHER" id="PTHR46554:SF2">
    <property type="entry name" value="TFIIS N-TERMINAL DOMAIN-CONTAINING PROTEIN"/>
    <property type="match status" value="1"/>
</dbReference>
<dbReference type="InterPro" id="IPR017923">
    <property type="entry name" value="TFIIS_N"/>
</dbReference>
<dbReference type="PROSITE" id="PS51319">
    <property type="entry name" value="TFIIS_N"/>
    <property type="match status" value="1"/>
</dbReference>
<evidence type="ECO:0000256" key="1">
    <source>
        <dbReference type="ARBA" id="ARBA00004123"/>
    </source>
</evidence>
<feature type="non-terminal residue" evidence="6">
    <location>
        <position position="444"/>
    </location>
</feature>
<feature type="compositionally biased region" description="Polar residues" evidence="4">
    <location>
        <begin position="296"/>
        <end position="330"/>
    </location>
</feature>
<sequence length="444" mass="48687">MDRWRDFFEGAGTDICTIIENAIAVAASDCPQELMVRRDRIAQRLFACGFVRCGQCSALTLAGPDSFSEGDNIKGGVILPRCEGQHNHAKGSRDDGSPTNKGTSSSNEVERNKASNYSYDEAEALTEEIEEESEVIREVDRIKGILSNPDESEKQLYESLRRLELMQLSVDTLEVTAIGKVVSRLRRHNSERIRSMAKMLVSGWKELVDVWMKTTGSLTAAAIGTSPDSVSPEDFKDDENGLPSPPLDEGAFLTTQTASIEMSEFFDGMDDDGNPRITDEHDNDSDDDDKQHYSRKQSVQQSNLMRVSETTVKQVTSAGNKEKGNITSGGNKEKGGIASGGNKGKGVIKPGIQNQKNTDCHKSSINASTCPIGSSAPVRKSSGIPQPNEYRGIVHRLTDSTRNQTRPSTVQLENKSQSLHDISVRGRVEAAKRKLQEGYQQAEK</sequence>
<feature type="region of interest" description="Disordered" evidence="4">
    <location>
        <begin position="222"/>
        <end position="250"/>
    </location>
</feature>
<keyword evidence="2 3" id="KW-0539">Nucleus</keyword>
<feature type="compositionally biased region" description="Basic and acidic residues" evidence="4">
    <location>
        <begin position="84"/>
        <end position="96"/>
    </location>
</feature>
<dbReference type="SUPFAM" id="SSF47676">
    <property type="entry name" value="Conserved domain common to transcription factors TFIIS, elongin A, CRSP70"/>
    <property type="match status" value="1"/>
</dbReference>
<dbReference type="Proteomes" id="UP000824469">
    <property type="component" value="Unassembled WGS sequence"/>
</dbReference>
<feature type="region of interest" description="Disordered" evidence="4">
    <location>
        <begin position="84"/>
        <end position="117"/>
    </location>
</feature>
<feature type="compositionally biased region" description="Polar residues" evidence="4">
    <location>
        <begin position="400"/>
        <end position="420"/>
    </location>
</feature>
<comment type="subcellular location">
    <subcellularLocation>
        <location evidence="1 3">Nucleus</location>
    </subcellularLocation>
</comment>
<dbReference type="EMBL" id="JAHRHJ020000002">
    <property type="protein sequence ID" value="KAH9324414.1"/>
    <property type="molecule type" value="Genomic_DNA"/>
</dbReference>
<evidence type="ECO:0000313" key="6">
    <source>
        <dbReference type="EMBL" id="KAH9324414.1"/>
    </source>
</evidence>
<dbReference type="InterPro" id="IPR003617">
    <property type="entry name" value="TFIIS/CRSP70_N_sub"/>
</dbReference>
<dbReference type="OMA" id="PCNSGEY"/>
<feature type="domain" description="TFIIS N-terminal" evidence="5">
    <location>
        <begin position="140"/>
        <end position="211"/>
    </location>
</feature>
<feature type="compositionally biased region" description="Polar residues" evidence="4">
    <location>
        <begin position="97"/>
        <end position="107"/>
    </location>
</feature>
<feature type="region of interest" description="Disordered" evidence="4">
    <location>
        <begin position="265"/>
        <end position="425"/>
    </location>
</feature>
<dbReference type="Pfam" id="PF08711">
    <property type="entry name" value="Med26"/>
    <property type="match status" value="1"/>
</dbReference>
<evidence type="ECO:0000256" key="3">
    <source>
        <dbReference type="PROSITE-ProRule" id="PRU00649"/>
    </source>
</evidence>
<proteinExistence type="predicted"/>
<name>A0AA38GIK5_TAXCH</name>
<dbReference type="SMART" id="SM00509">
    <property type="entry name" value="TFS2N"/>
    <property type="match status" value="1"/>
</dbReference>
<evidence type="ECO:0000313" key="7">
    <source>
        <dbReference type="Proteomes" id="UP000824469"/>
    </source>
</evidence>
<accession>A0AA38GIK5</accession>
<protein>
    <recommendedName>
        <fullName evidence="5">TFIIS N-terminal domain-containing protein</fullName>
    </recommendedName>
</protein>
<dbReference type="InterPro" id="IPR035441">
    <property type="entry name" value="TFIIS/LEDGF_dom_sf"/>
</dbReference>
<dbReference type="GO" id="GO:0005634">
    <property type="term" value="C:nucleus"/>
    <property type="evidence" value="ECO:0007669"/>
    <property type="project" value="UniProtKB-SubCell"/>
</dbReference>
<reference evidence="6 7" key="1">
    <citation type="journal article" date="2021" name="Nat. Plants">
        <title>The Taxus genome provides insights into paclitaxel biosynthesis.</title>
        <authorList>
            <person name="Xiong X."/>
            <person name="Gou J."/>
            <person name="Liao Q."/>
            <person name="Li Y."/>
            <person name="Zhou Q."/>
            <person name="Bi G."/>
            <person name="Li C."/>
            <person name="Du R."/>
            <person name="Wang X."/>
            <person name="Sun T."/>
            <person name="Guo L."/>
            <person name="Liang H."/>
            <person name="Lu P."/>
            <person name="Wu Y."/>
            <person name="Zhang Z."/>
            <person name="Ro D.K."/>
            <person name="Shang Y."/>
            <person name="Huang S."/>
            <person name="Yan J."/>
        </authorList>
    </citation>
    <scope>NUCLEOTIDE SEQUENCE [LARGE SCALE GENOMIC DNA]</scope>
    <source>
        <strain evidence="6">Ta-2019</strain>
    </source>
</reference>
<comment type="caution">
    <text evidence="6">The sequence shown here is derived from an EMBL/GenBank/DDBJ whole genome shotgun (WGS) entry which is preliminary data.</text>
</comment>
<dbReference type="PANTHER" id="PTHR46554">
    <property type="entry name" value="MEDIATOR OF RNA POLYMERASE II TRANSCRIPTION SUBUNIT 26A-RELATED"/>
    <property type="match status" value="1"/>
</dbReference>
<dbReference type="CDD" id="cd00183">
    <property type="entry name" value="TFIIS_I"/>
    <property type="match status" value="1"/>
</dbReference>